<dbReference type="Proteomes" id="UP000027644">
    <property type="component" value="Unassembled WGS sequence"/>
</dbReference>
<comment type="caution">
    <text evidence="1">The sequence shown here is derived from an EMBL/GenBank/DDBJ whole genome shotgun (WGS) entry which is preliminary data.</text>
</comment>
<reference evidence="1 2" key="1">
    <citation type="journal article" date="2014" name="PLoS Genet.">
        <title>Hidden diversity in honey bee gut symbionts detected by single-cell genomics.</title>
        <authorList>
            <person name="Engel P."/>
            <person name="Stepanauskas R."/>
            <person name="Moran N."/>
        </authorList>
    </citation>
    <scope>NUCLEOTIDE SEQUENCE [LARGE SCALE GENOMIC DNA]</scope>
    <source>
        <strain evidence="1 2">SCGC AB-598-J21</strain>
    </source>
</reference>
<evidence type="ECO:0000313" key="2">
    <source>
        <dbReference type="Proteomes" id="UP000027644"/>
    </source>
</evidence>
<feature type="non-terminal residue" evidence="1">
    <location>
        <position position="1"/>
    </location>
</feature>
<proteinExistence type="predicted"/>
<evidence type="ECO:0000313" key="1">
    <source>
        <dbReference type="EMBL" id="KEQ01463.1"/>
    </source>
</evidence>
<gene>
    <name evidence="1" type="ORF">SASC598J21_007700</name>
</gene>
<protein>
    <submittedName>
        <fullName evidence="1">Uncharacterized protein</fullName>
    </submittedName>
</protein>
<dbReference type="EMBL" id="AVQL01000415">
    <property type="protein sequence ID" value="KEQ01463.1"/>
    <property type="molecule type" value="Genomic_DNA"/>
</dbReference>
<accession>A0A074V7Q3</accession>
<sequence length="35" mass="3759">SVSFDQFLQQAAGNSAQMVINLITSGLNKSAFENK</sequence>
<organism evidence="1 2">
    <name type="scientific">Snodgrassella alvi SCGC AB-598-J21</name>
    <dbReference type="NCBI Taxonomy" id="1385367"/>
    <lineage>
        <taxon>Bacteria</taxon>
        <taxon>Pseudomonadati</taxon>
        <taxon>Pseudomonadota</taxon>
        <taxon>Betaproteobacteria</taxon>
        <taxon>Neisseriales</taxon>
        <taxon>Neisseriaceae</taxon>
        <taxon>Snodgrassella</taxon>
    </lineage>
</organism>
<dbReference type="AlphaFoldDB" id="A0A074V7Q3"/>
<name>A0A074V7Q3_9NEIS</name>